<evidence type="ECO:0000313" key="2">
    <source>
        <dbReference type="EMBL" id="KNE02456.1"/>
    </source>
</evidence>
<protein>
    <submittedName>
        <fullName evidence="2">Uncharacterized protein</fullName>
    </submittedName>
</protein>
<dbReference type="EMBL" id="LGST01000003">
    <property type="protein sequence ID" value="KNE02456.1"/>
    <property type="molecule type" value="Genomic_DNA"/>
</dbReference>
<sequence length="61" mass="6720">MSCTKGGAHSNFLLNQPIKESEVTCTQDFLEHGGNNQPSSKGGERKDIKKLQPKGFQTSRE</sequence>
<gene>
    <name evidence="2" type="ORF">QG37_00259</name>
</gene>
<proteinExistence type="predicted"/>
<reference evidence="3" key="1">
    <citation type="journal article" date="2015" name="BMC Genomics">
        <title>Draft genome of a commonly misdiagnosed multidrug resistant pathogen Candida auris.</title>
        <authorList>
            <person name="Chatterjee S."/>
            <person name="Alampalli S.V."/>
            <person name="Nageshan R.K."/>
            <person name="Chettiar S.T."/>
            <person name="Joshi S."/>
            <person name="Tatu U.S."/>
        </authorList>
    </citation>
    <scope>NUCLEOTIDE SEQUENCE [LARGE SCALE GENOMIC DNA]</scope>
    <source>
        <strain evidence="3">6684</strain>
    </source>
</reference>
<evidence type="ECO:0000313" key="3">
    <source>
        <dbReference type="Proteomes" id="UP000037122"/>
    </source>
</evidence>
<dbReference type="AlphaFoldDB" id="A0A0L0P8X1"/>
<feature type="region of interest" description="Disordered" evidence="1">
    <location>
        <begin position="29"/>
        <end position="61"/>
    </location>
</feature>
<name>A0A0L0P8X1_CANAR</name>
<evidence type="ECO:0000256" key="1">
    <source>
        <dbReference type="SAM" id="MobiDB-lite"/>
    </source>
</evidence>
<accession>A0A0L0P8X1</accession>
<organism evidence="2 3">
    <name type="scientific">Candidozyma auris</name>
    <name type="common">Yeast</name>
    <name type="synonym">Candida auris</name>
    <dbReference type="NCBI Taxonomy" id="498019"/>
    <lineage>
        <taxon>Eukaryota</taxon>
        <taxon>Fungi</taxon>
        <taxon>Dikarya</taxon>
        <taxon>Ascomycota</taxon>
        <taxon>Saccharomycotina</taxon>
        <taxon>Pichiomycetes</taxon>
        <taxon>Metschnikowiaceae</taxon>
        <taxon>Candidozyma</taxon>
    </lineage>
</organism>
<dbReference type="VEuPathDB" id="FungiDB:QG37_00259"/>
<comment type="caution">
    <text evidence="2">The sequence shown here is derived from an EMBL/GenBank/DDBJ whole genome shotgun (WGS) entry which is preliminary data.</text>
</comment>
<dbReference type="Proteomes" id="UP000037122">
    <property type="component" value="Unassembled WGS sequence"/>
</dbReference>